<accession>A0ACC5WZY6</accession>
<proteinExistence type="predicted"/>
<organism evidence="1 2">
    <name type="scientific">Pangasianodon gigas</name>
    <name type="common">Mekong giant catfish</name>
    <name type="synonym">Pangasius gigas</name>
    <dbReference type="NCBI Taxonomy" id="30993"/>
    <lineage>
        <taxon>Eukaryota</taxon>
        <taxon>Metazoa</taxon>
        <taxon>Chordata</taxon>
        <taxon>Craniata</taxon>
        <taxon>Vertebrata</taxon>
        <taxon>Euteleostomi</taxon>
        <taxon>Actinopterygii</taxon>
        <taxon>Neopterygii</taxon>
        <taxon>Teleostei</taxon>
        <taxon>Ostariophysi</taxon>
        <taxon>Siluriformes</taxon>
        <taxon>Pangasiidae</taxon>
        <taxon>Pangasianodon</taxon>
    </lineage>
</organism>
<reference evidence="1 2" key="1">
    <citation type="journal article" date="2022" name="bioRxiv">
        <title>An ancient truncated duplication of the anti-Mullerian hormone receptor type 2 gene is a potential conserved master sex determinant in the Pangasiidae catfish family.</title>
        <authorList>
            <person name="Wen M."/>
            <person name="Pan Q."/>
            <person name="Jouanno E."/>
            <person name="Montfort J."/>
            <person name="Zahm M."/>
            <person name="Cabau C."/>
            <person name="Klopp C."/>
            <person name="Iampietro C."/>
            <person name="Roques C."/>
            <person name="Bouchez O."/>
            <person name="Castinel A."/>
            <person name="Donnadieu C."/>
            <person name="Parrinello H."/>
            <person name="Poncet C."/>
            <person name="Belmonte E."/>
            <person name="Gautier V."/>
            <person name="Avarre J.-C."/>
            <person name="Dugue R."/>
            <person name="Gustiano R."/>
            <person name="Ha T.T.T."/>
            <person name="Campet M."/>
            <person name="Sriphairoj K."/>
            <person name="Ribolli J."/>
            <person name="de Almeida F.L."/>
            <person name="Desvignes T."/>
            <person name="Postlethwait J.H."/>
            <person name="Bucao C.F."/>
            <person name="Robinson-Rechavi M."/>
            <person name="Bobe J."/>
            <person name="Herpin A."/>
            <person name="Guiguen Y."/>
        </authorList>
    </citation>
    <scope>NUCLEOTIDE SEQUENCE [LARGE SCALE GENOMIC DNA]</scope>
    <source>
        <strain evidence="1">YG-Dec2019</strain>
    </source>
</reference>
<evidence type="ECO:0000313" key="1">
    <source>
        <dbReference type="EMBL" id="MCI4384288.1"/>
    </source>
</evidence>
<name>A0ACC5WZY6_PANGG</name>
<gene>
    <name evidence="1" type="ORF">PGIGA_G00036800</name>
</gene>
<comment type="caution">
    <text evidence="1">The sequence shown here is derived from an EMBL/GenBank/DDBJ whole genome shotgun (WGS) entry which is preliminary data.</text>
</comment>
<evidence type="ECO:0000313" key="2">
    <source>
        <dbReference type="Proteomes" id="UP000829447"/>
    </source>
</evidence>
<keyword evidence="2" id="KW-1185">Reference proteome</keyword>
<dbReference type="EMBL" id="CM040465">
    <property type="protein sequence ID" value="MCI4384288.1"/>
    <property type="molecule type" value="Genomic_DNA"/>
</dbReference>
<dbReference type="Proteomes" id="UP000829447">
    <property type="component" value="Linkage Group LG12"/>
</dbReference>
<protein>
    <submittedName>
        <fullName evidence="1">Uncharacterized protein</fullName>
    </submittedName>
</protein>
<sequence>MCSFTIGRMIKSQGDEFITVRVQDPRVLNEGSWNSYVDFKIFLHTNSKAFTAKTSCVRRRYSEFVWLKRKLQKNAGLVPVPDLPGRSFIHFNNTDFIEKRRMGLQSFLDKVVHMTVCLSDSQLHLFLQTQLPVGHIQDCVNGHTPYSVTDAILTYASSNRGWAQEEEGGPVEPCPTPISYESIESPSPNSLQHEGAVDEPDLNSVDLRLQEDNTTIHNADHRDGQEGRVQDGESCGQLEAEVHQHVAILDTQNTKEGSDVSILDERTQIHDNTKDANANGVGYVVSQAPTAADKSQPNHVASNKKLVSFFF</sequence>